<reference evidence="1 2" key="1">
    <citation type="submission" date="2022-05" db="EMBL/GenBank/DDBJ databases">
        <title>A multi-omics perspective on studying reproductive biology in Daphnia sinensis.</title>
        <authorList>
            <person name="Jia J."/>
        </authorList>
    </citation>
    <scope>NUCLEOTIDE SEQUENCE [LARGE SCALE GENOMIC DNA]</scope>
    <source>
        <strain evidence="1 2">WSL</strain>
    </source>
</reference>
<evidence type="ECO:0000313" key="1">
    <source>
        <dbReference type="EMBL" id="KAI9559426.1"/>
    </source>
</evidence>
<organism evidence="1 2">
    <name type="scientific">Daphnia sinensis</name>
    <dbReference type="NCBI Taxonomy" id="1820382"/>
    <lineage>
        <taxon>Eukaryota</taxon>
        <taxon>Metazoa</taxon>
        <taxon>Ecdysozoa</taxon>
        <taxon>Arthropoda</taxon>
        <taxon>Crustacea</taxon>
        <taxon>Branchiopoda</taxon>
        <taxon>Diplostraca</taxon>
        <taxon>Cladocera</taxon>
        <taxon>Anomopoda</taxon>
        <taxon>Daphniidae</taxon>
        <taxon>Daphnia</taxon>
        <taxon>Daphnia similis group</taxon>
    </lineage>
</organism>
<protein>
    <submittedName>
        <fullName evidence="1">Uncharacterized protein</fullName>
    </submittedName>
</protein>
<name>A0AAD5PTJ7_9CRUS</name>
<gene>
    <name evidence="1" type="ORF">GHT06_013414</name>
</gene>
<dbReference type="EMBL" id="WJBH02000004">
    <property type="protein sequence ID" value="KAI9559426.1"/>
    <property type="molecule type" value="Genomic_DNA"/>
</dbReference>
<comment type="caution">
    <text evidence="1">The sequence shown here is derived from an EMBL/GenBank/DDBJ whole genome shotgun (WGS) entry which is preliminary data.</text>
</comment>
<evidence type="ECO:0000313" key="2">
    <source>
        <dbReference type="Proteomes" id="UP000820818"/>
    </source>
</evidence>
<accession>A0AAD5PTJ7</accession>
<keyword evidence="2" id="KW-1185">Reference proteome</keyword>
<dbReference type="Proteomes" id="UP000820818">
    <property type="component" value="Linkage Group LG4"/>
</dbReference>
<dbReference type="AlphaFoldDB" id="A0AAD5PTJ7"/>
<proteinExistence type="predicted"/>
<sequence length="89" mass="9522">MKEELATGKLRDRLLVVPSVPSPQIALFAPLPIPALPPATLLLPPLPIPVLPPATFFPPPTLIPAVATYSPASSNYCTYAEPYVPALFY</sequence>